<accession>A0A0F8YUB7</accession>
<reference evidence="1" key="1">
    <citation type="journal article" date="2015" name="Nature">
        <title>Complex archaea that bridge the gap between prokaryotes and eukaryotes.</title>
        <authorList>
            <person name="Spang A."/>
            <person name="Saw J.H."/>
            <person name="Jorgensen S.L."/>
            <person name="Zaremba-Niedzwiedzka K."/>
            <person name="Martijn J."/>
            <person name="Lind A.E."/>
            <person name="van Eijk R."/>
            <person name="Schleper C."/>
            <person name="Guy L."/>
            <person name="Ettema T.J."/>
        </authorList>
    </citation>
    <scope>NUCLEOTIDE SEQUENCE</scope>
</reference>
<protein>
    <submittedName>
        <fullName evidence="1">Uncharacterized protein</fullName>
    </submittedName>
</protein>
<sequence length="50" mass="5806">IQFIPLRLGVVSSLGENFRDGYTKWVLNDKLRFEIKGAINSEAKFLVRYC</sequence>
<name>A0A0F8YUB7_9ZZZZ</name>
<dbReference type="AlphaFoldDB" id="A0A0F8YUB7"/>
<comment type="caution">
    <text evidence="1">The sequence shown here is derived from an EMBL/GenBank/DDBJ whole genome shotgun (WGS) entry which is preliminary data.</text>
</comment>
<organism evidence="1">
    <name type="scientific">marine sediment metagenome</name>
    <dbReference type="NCBI Taxonomy" id="412755"/>
    <lineage>
        <taxon>unclassified sequences</taxon>
        <taxon>metagenomes</taxon>
        <taxon>ecological metagenomes</taxon>
    </lineage>
</organism>
<gene>
    <name evidence="1" type="ORF">LCGC14_3113430</name>
</gene>
<proteinExistence type="predicted"/>
<evidence type="ECO:0000313" key="1">
    <source>
        <dbReference type="EMBL" id="KKK51591.1"/>
    </source>
</evidence>
<feature type="non-terminal residue" evidence="1">
    <location>
        <position position="1"/>
    </location>
</feature>
<dbReference type="EMBL" id="LAZR01067435">
    <property type="protein sequence ID" value="KKK51591.1"/>
    <property type="molecule type" value="Genomic_DNA"/>
</dbReference>